<dbReference type="InterPro" id="IPR002751">
    <property type="entry name" value="CbiM/NikMN"/>
</dbReference>
<proteinExistence type="predicted"/>
<dbReference type="GO" id="GO:0005886">
    <property type="term" value="C:plasma membrane"/>
    <property type="evidence" value="ECO:0007669"/>
    <property type="project" value="UniProtKB-SubCell"/>
</dbReference>
<keyword evidence="2" id="KW-0813">Transport</keyword>
<protein>
    <submittedName>
        <fullName evidence="8">Cobalt transporter CbiM</fullName>
    </submittedName>
</protein>
<dbReference type="Proteomes" id="UP000807825">
    <property type="component" value="Unassembled WGS sequence"/>
</dbReference>
<sequence length="195" mass="20509">MHISEGVLGAPVLVAGAALTAAGVAVGLRKTEYEKLPEVAVLASVFFVASLIHVPVGPSAVHLVLNGVCGLLLGWAAFPAILVGLTLQALLFQFGGLTTLGVNTFNMAFPAVIFYYICRKGARSRARYLRLLAEFSAGAGVVLASGLLVALSLMATGESFHTAARLIVLAQVPVMFVEGILTVFIMEFIRKVRPN</sequence>
<accession>A0A9D6V456</accession>
<dbReference type="AlphaFoldDB" id="A0A9D6V456"/>
<evidence type="ECO:0000256" key="1">
    <source>
        <dbReference type="ARBA" id="ARBA00004651"/>
    </source>
</evidence>
<dbReference type="EMBL" id="JACRDE010000447">
    <property type="protein sequence ID" value="MBI5251209.1"/>
    <property type="molecule type" value="Genomic_DNA"/>
</dbReference>
<evidence type="ECO:0000256" key="5">
    <source>
        <dbReference type="ARBA" id="ARBA00022989"/>
    </source>
</evidence>
<dbReference type="GO" id="GO:0000041">
    <property type="term" value="P:transition metal ion transport"/>
    <property type="evidence" value="ECO:0007669"/>
    <property type="project" value="InterPro"/>
</dbReference>
<evidence type="ECO:0000313" key="9">
    <source>
        <dbReference type="Proteomes" id="UP000807825"/>
    </source>
</evidence>
<keyword evidence="3" id="KW-1003">Cell membrane</keyword>
<evidence type="ECO:0000313" key="8">
    <source>
        <dbReference type="EMBL" id="MBI5251209.1"/>
    </source>
</evidence>
<feature type="transmembrane region" description="Helical" evidence="7">
    <location>
        <begin position="91"/>
        <end position="117"/>
    </location>
</feature>
<evidence type="ECO:0000256" key="4">
    <source>
        <dbReference type="ARBA" id="ARBA00022692"/>
    </source>
</evidence>
<feature type="transmembrane region" description="Helical" evidence="7">
    <location>
        <begin position="63"/>
        <end position="85"/>
    </location>
</feature>
<feature type="transmembrane region" description="Helical" evidence="7">
    <location>
        <begin position="129"/>
        <end position="154"/>
    </location>
</feature>
<comment type="caution">
    <text evidence="8">The sequence shown here is derived from an EMBL/GenBank/DDBJ whole genome shotgun (WGS) entry which is preliminary data.</text>
</comment>
<name>A0A9D6V456_9BACT</name>
<keyword evidence="5 7" id="KW-1133">Transmembrane helix</keyword>
<dbReference type="NCBIfam" id="NF004909">
    <property type="entry name" value="PRK06265.2-5"/>
    <property type="match status" value="1"/>
</dbReference>
<dbReference type="Pfam" id="PF01891">
    <property type="entry name" value="CbiM"/>
    <property type="match status" value="1"/>
</dbReference>
<dbReference type="PANTHER" id="PTHR34229">
    <property type="entry name" value="METAL TRANSPORT PROTEIN HI_1621-RELATED"/>
    <property type="match status" value="1"/>
</dbReference>
<keyword evidence="4 7" id="KW-0812">Transmembrane</keyword>
<feature type="transmembrane region" description="Helical" evidence="7">
    <location>
        <begin position="7"/>
        <end position="27"/>
    </location>
</feature>
<feature type="transmembrane region" description="Helical" evidence="7">
    <location>
        <begin position="166"/>
        <end position="189"/>
    </location>
</feature>
<dbReference type="NCBIfam" id="NF004904">
    <property type="entry name" value="PRK06265.1-4"/>
    <property type="match status" value="1"/>
</dbReference>
<evidence type="ECO:0000256" key="3">
    <source>
        <dbReference type="ARBA" id="ARBA00022475"/>
    </source>
</evidence>
<organism evidence="8 9">
    <name type="scientific">Desulfomonile tiedjei</name>
    <dbReference type="NCBI Taxonomy" id="2358"/>
    <lineage>
        <taxon>Bacteria</taxon>
        <taxon>Pseudomonadati</taxon>
        <taxon>Thermodesulfobacteriota</taxon>
        <taxon>Desulfomonilia</taxon>
        <taxon>Desulfomonilales</taxon>
        <taxon>Desulfomonilaceae</taxon>
        <taxon>Desulfomonile</taxon>
    </lineage>
</organism>
<gene>
    <name evidence="8" type="primary">cbiM</name>
    <name evidence="8" type="ORF">HY912_17100</name>
</gene>
<dbReference type="NCBIfam" id="NF004905">
    <property type="entry name" value="PRK06265.1-5"/>
    <property type="match status" value="1"/>
</dbReference>
<evidence type="ECO:0000256" key="6">
    <source>
        <dbReference type="ARBA" id="ARBA00023136"/>
    </source>
</evidence>
<evidence type="ECO:0000256" key="7">
    <source>
        <dbReference type="SAM" id="Phobius"/>
    </source>
</evidence>
<keyword evidence="6 7" id="KW-0472">Membrane</keyword>
<dbReference type="Gene3D" id="1.10.1760.20">
    <property type="match status" value="1"/>
</dbReference>
<feature type="transmembrane region" description="Helical" evidence="7">
    <location>
        <begin position="39"/>
        <end position="56"/>
    </location>
</feature>
<dbReference type="PANTHER" id="PTHR34229:SF1">
    <property type="entry name" value="METAL TRANSPORT PROTEIN HI_1621-RELATED"/>
    <property type="match status" value="1"/>
</dbReference>
<reference evidence="8" key="1">
    <citation type="submission" date="2020-07" db="EMBL/GenBank/DDBJ databases">
        <title>Huge and variable diversity of episymbiotic CPR bacteria and DPANN archaea in groundwater ecosystems.</title>
        <authorList>
            <person name="He C.Y."/>
            <person name="Keren R."/>
            <person name="Whittaker M."/>
            <person name="Farag I.F."/>
            <person name="Doudna J."/>
            <person name="Cate J.H.D."/>
            <person name="Banfield J.F."/>
        </authorList>
    </citation>
    <scope>NUCLEOTIDE SEQUENCE</scope>
    <source>
        <strain evidence="8">NC_groundwater_1664_Pr3_B-0.1um_52_9</strain>
    </source>
</reference>
<evidence type="ECO:0000256" key="2">
    <source>
        <dbReference type="ARBA" id="ARBA00022448"/>
    </source>
</evidence>
<comment type="subcellular location">
    <subcellularLocation>
        <location evidence="1">Cell membrane</location>
        <topology evidence="1">Multi-pass membrane protein</topology>
    </subcellularLocation>
</comment>